<sequence>MAEINKELQFIILQYFKNEEKNELLFRVGMELGIYFDESYIKKLVIEDRLFELDTLLTKFIHEDIECELLGLVYLKKYIMYRAFCDGCLRITKQIYSWLFNKGQKSEQIKKNIESICIHIHLDKFDKSPIISEYMKNLDKIRTEQLANDIITSLLKSERIQKLREFPKISDENLLKKLISKGIRFEHIKNCKGTPRDDITIVSLLNMTHECQPNNFQNRKSILRDSIIIPKNIFNLKTEIEVISSDNITNIKIFDNIVVFVIGTKIIYGVNLQNGQSVFKLQLPQIISFTLNNTLLAISTSTQVLIYLLGQNLQIVKTIERQNISSIAFNNTDIIISDSKQCFVYNYFNDQPTFVYLDCTEVIPMKLSNTFGLIKGNEFCVFNKKLESGYEMIFHYQFNEPIKAIIDNTIIVTLSNKYALVPQTQHFNINIHNNSYPIVSANKENIFVLKDETLCCINSITNKEVAHISIPKETIIATNDNVVITKVKTIESITMYNIKPSYSMINLIDPVSSINNKYNTLTETTLVTEQNKLSVQQQNTISTNTPIYPIKRRTDSLPIPVSEKKRVEEISKEPIIATSFDDLINEKVSTKWILKEQQKLITIKAVIKKFHFISHEQLMICETKEKSFFLFKLNEKSYDRLISKTNQEPDIAISKEINQYGPFGEMTRNGAYFIYWDGTCCTLVRSHFQKSVTTFCECLSSHPTLSSLGIFPMDSNSILVGFDDGNIAIYKANKKFCFIQLPNPVHDTVSYFIFYNQEDKKEITTKFIVLYENGIVEELLYDRKNNQLSKTNWFVDLKPQKLVYGFVDSQNQKLYVVGKYSLNQVDLSTKDVKKVSFTEAISSVALSHNNRNLIVVIKSSLYNVSLENISEYLPIKKPAEINDIEWIEPYGQDSFAISCNGGDIRSCCFEEISSN</sequence>
<reference evidence="1 2" key="1">
    <citation type="journal article" date="2019" name="PLoS Negl. Trop. Dis.">
        <title>Whole genome sequencing of Entamoeba nuttalli reveals mammalian host-related molecular signatures and a novel octapeptide-repeat surface protein.</title>
        <authorList>
            <person name="Tanaka M."/>
            <person name="Makiuchi T."/>
            <person name="Komiyama T."/>
            <person name="Shiina T."/>
            <person name="Osaki K."/>
            <person name="Tachibana H."/>
        </authorList>
    </citation>
    <scope>NUCLEOTIDE SEQUENCE [LARGE SCALE GENOMIC DNA]</scope>
    <source>
        <strain evidence="1 2">P19-061405</strain>
    </source>
</reference>
<name>A0ABQ0D904_9EUKA</name>
<dbReference type="EMBL" id="BAAFRS010000020">
    <property type="protein sequence ID" value="GAB1219330.1"/>
    <property type="molecule type" value="Genomic_DNA"/>
</dbReference>
<dbReference type="SUPFAM" id="SSF50969">
    <property type="entry name" value="YVTN repeat-like/Quinoprotein amine dehydrogenase"/>
    <property type="match status" value="1"/>
</dbReference>
<protein>
    <recommendedName>
        <fullName evidence="3">LisH domain-containing protein</fullName>
    </recommendedName>
</protein>
<evidence type="ECO:0000313" key="1">
    <source>
        <dbReference type="EMBL" id="GAB1219330.1"/>
    </source>
</evidence>
<evidence type="ECO:0008006" key="3">
    <source>
        <dbReference type="Google" id="ProtNLM"/>
    </source>
</evidence>
<organism evidence="1 2">
    <name type="scientific">Entamoeba nuttalli</name>
    <dbReference type="NCBI Taxonomy" id="412467"/>
    <lineage>
        <taxon>Eukaryota</taxon>
        <taxon>Amoebozoa</taxon>
        <taxon>Evosea</taxon>
        <taxon>Archamoebae</taxon>
        <taxon>Mastigamoebida</taxon>
        <taxon>Entamoebidae</taxon>
        <taxon>Entamoeba</taxon>
    </lineage>
</organism>
<comment type="caution">
    <text evidence="1">The sequence shown here is derived from an EMBL/GenBank/DDBJ whole genome shotgun (WGS) entry which is preliminary data.</text>
</comment>
<keyword evidence="2" id="KW-1185">Reference proteome</keyword>
<dbReference type="Proteomes" id="UP001628156">
    <property type="component" value="Unassembled WGS sequence"/>
</dbReference>
<evidence type="ECO:0000313" key="2">
    <source>
        <dbReference type="Proteomes" id="UP001628156"/>
    </source>
</evidence>
<dbReference type="InterPro" id="IPR011044">
    <property type="entry name" value="Quino_amine_DH_bsu"/>
</dbReference>
<accession>A0ABQ0D904</accession>
<gene>
    <name evidence="1" type="ORF">ENUP19_0020G0060</name>
</gene>
<proteinExistence type="predicted"/>